<feature type="domain" description="PAS" evidence="11">
    <location>
        <begin position="673"/>
        <end position="746"/>
    </location>
</feature>
<dbReference type="Proteomes" id="UP000198856">
    <property type="component" value="Unassembled WGS sequence"/>
</dbReference>
<dbReference type="PROSITE" id="PS50109">
    <property type="entry name" value="HIS_KIN"/>
    <property type="match status" value="1"/>
</dbReference>
<dbReference type="STRING" id="890420.SAMN05216226_103152"/>
<dbReference type="InterPro" id="IPR004358">
    <property type="entry name" value="Sig_transdc_His_kin-like_C"/>
</dbReference>
<feature type="region of interest" description="Disordered" evidence="8">
    <location>
        <begin position="646"/>
        <end position="668"/>
    </location>
</feature>
<evidence type="ECO:0000313" key="14">
    <source>
        <dbReference type="Proteomes" id="UP000198856"/>
    </source>
</evidence>
<dbReference type="InterPro" id="IPR003594">
    <property type="entry name" value="HATPase_dom"/>
</dbReference>
<feature type="domain" description="PAS" evidence="11">
    <location>
        <begin position="547"/>
        <end position="617"/>
    </location>
</feature>
<keyword evidence="5" id="KW-0418">Kinase</keyword>
<dbReference type="InterPro" id="IPR003018">
    <property type="entry name" value="GAF"/>
</dbReference>
<evidence type="ECO:0000259" key="10">
    <source>
        <dbReference type="PROSITE" id="PS50110"/>
    </source>
</evidence>
<evidence type="ECO:0000256" key="5">
    <source>
        <dbReference type="ARBA" id="ARBA00022777"/>
    </source>
</evidence>
<comment type="catalytic activity">
    <reaction evidence="1">
        <text>ATP + protein L-histidine = ADP + protein N-phospho-L-histidine.</text>
        <dbReference type="EC" id="2.7.13.3"/>
    </reaction>
</comment>
<dbReference type="InterPro" id="IPR000014">
    <property type="entry name" value="PAS"/>
</dbReference>
<dbReference type="Gene3D" id="1.10.287.130">
    <property type="match status" value="1"/>
</dbReference>
<dbReference type="NCBIfam" id="TIGR00229">
    <property type="entry name" value="sensory_box"/>
    <property type="match status" value="4"/>
</dbReference>
<dbReference type="RefSeq" id="WP_092699765.1">
    <property type="nucleotide sequence ID" value="NZ_FNFC01000003.1"/>
</dbReference>
<gene>
    <name evidence="13" type="ORF">SAMN05216226_103152</name>
</gene>
<keyword evidence="4" id="KW-0808">Transferase</keyword>
<dbReference type="InterPro" id="IPR013767">
    <property type="entry name" value="PAS_fold"/>
</dbReference>
<proteinExistence type="predicted"/>
<dbReference type="Pfam" id="PF00989">
    <property type="entry name" value="PAS"/>
    <property type="match status" value="2"/>
</dbReference>
<evidence type="ECO:0000256" key="7">
    <source>
        <dbReference type="SAM" id="Coils"/>
    </source>
</evidence>
<dbReference type="InterPro" id="IPR035965">
    <property type="entry name" value="PAS-like_dom_sf"/>
</dbReference>
<dbReference type="Gene3D" id="3.40.50.2300">
    <property type="match status" value="1"/>
</dbReference>
<accession>A0A1G8TMH2</accession>
<feature type="domain" description="Histidine kinase" evidence="9">
    <location>
        <begin position="809"/>
        <end position="1003"/>
    </location>
</feature>
<dbReference type="SMART" id="SM00091">
    <property type="entry name" value="PAS"/>
    <property type="match status" value="4"/>
</dbReference>
<dbReference type="PRINTS" id="PR00344">
    <property type="entry name" value="BCTRLSENSOR"/>
</dbReference>
<feature type="coiled-coil region" evidence="7">
    <location>
        <begin position="521"/>
        <end position="548"/>
    </location>
</feature>
<feature type="domain" description="PAC" evidence="12">
    <location>
        <begin position="340"/>
        <end position="392"/>
    </location>
</feature>
<dbReference type="Gene3D" id="3.30.450.20">
    <property type="entry name" value="PAS domain"/>
    <property type="match status" value="4"/>
</dbReference>
<keyword evidence="7" id="KW-0175">Coiled coil</keyword>
<evidence type="ECO:0000256" key="4">
    <source>
        <dbReference type="ARBA" id="ARBA00022679"/>
    </source>
</evidence>
<feature type="domain" description="PAS" evidence="11">
    <location>
        <begin position="137"/>
        <end position="208"/>
    </location>
</feature>
<dbReference type="EMBL" id="FNFC01000003">
    <property type="protein sequence ID" value="SDJ42718.1"/>
    <property type="molecule type" value="Genomic_DNA"/>
</dbReference>
<dbReference type="Pfam" id="PF00512">
    <property type="entry name" value="HisKA"/>
    <property type="match status" value="1"/>
</dbReference>
<dbReference type="InterPro" id="IPR005467">
    <property type="entry name" value="His_kinase_dom"/>
</dbReference>
<dbReference type="InterPro" id="IPR036097">
    <property type="entry name" value="HisK_dim/P_sf"/>
</dbReference>
<dbReference type="SMART" id="SM00388">
    <property type="entry name" value="HisKA"/>
    <property type="match status" value="1"/>
</dbReference>
<feature type="domain" description="PAS" evidence="11">
    <location>
        <begin position="263"/>
        <end position="319"/>
    </location>
</feature>
<dbReference type="Pfam" id="PF00072">
    <property type="entry name" value="Response_reg"/>
    <property type="match status" value="1"/>
</dbReference>
<evidence type="ECO:0000259" key="12">
    <source>
        <dbReference type="PROSITE" id="PS50113"/>
    </source>
</evidence>
<evidence type="ECO:0000256" key="1">
    <source>
        <dbReference type="ARBA" id="ARBA00000085"/>
    </source>
</evidence>
<evidence type="ECO:0000313" key="13">
    <source>
        <dbReference type="EMBL" id="SDJ42718.1"/>
    </source>
</evidence>
<dbReference type="GO" id="GO:0006355">
    <property type="term" value="P:regulation of DNA-templated transcription"/>
    <property type="evidence" value="ECO:0007669"/>
    <property type="project" value="InterPro"/>
</dbReference>
<feature type="domain" description="Response regulatory" evidence="10">
    <location>
        <begin position="6"/>
        <end position="122"/>
    </location>
</feature>
<dbReference type="PANTHER" id="PTHR43304:SF1">
    <property type="entry name" value="PAC DOMAIN-CONTAINING PROTEIN"/>
    <property type="match status" value="1"/>
</dbReference>
<dbReference type="GO" id="GO:0000155">
    <property type="term" value="F:phosphorelay sensor kinase activity"/>
    <property type="evidence" value="ECO:0007669"/>
    <property type="project" value="InterPro"/>
</dbReference>
<dbReference type="PROSITE" id="PS50110">
    <property type="entry name" value="RESPONSE_REGULATORY"/>
    <property type="match status" value="1"/>
</dbReference>
<dbReference type="SMART" id="SM00086">
    <property type="entry name" value="PAC"/>
    <property type="match status" value="3"/>
</dbReference>
<evidence type="ECO:0000256" key="3">
    <source>
        <dbReference type="ARBA" id="ARBA00022553"/>
    </source>
</evidence>
<reference evidence="13 14" key="1">
    <citation type="submission" date="2016-10" db="EMBL/GenBank/DDBJ databases">
        <authorList>
            <person name="de Groot N.N."/>
        </authorList>
    </citation>
    <scope>NUCLEOTIDE SEQUENCE [LARGE SCALE GENOMIC DNA]</scope>
    <source>
        <strain evidence="13 14">IBRC-M10015</strain>
    </source>
</reference>
<feature type="modified residue" description="4-aspartylphosphate" evidence="6">
    <location>
        <position position="57"/>
    </location>
</feature>
<dbReference type="SUPFAM" id="SSF55874">
    <property type="entry name" value="ATPase domain of HSP90 chaperone/DNA topoisomerase II/histidine kinase"/>
    <property type="match status" value="1"/>
</dbReference>
<dbReference type="PANTHER" id="PTHR43304">
    <property type="entry name" value="PHYTOCHROME-LIKE PROTEIN CPH1"/>
    <property type="match status" value="1"/>
</dbReference>
<dbReference type="Pfam" id="PF13185">
    <property type="entry name" value="GAF_2"/>
    <property type="match status" value="1"/>
</dbReference>
<dbReference type="InterPro" id="IPR011006">
    <property type="entry name" value="CheY-like_superfamily"/>
</dbReference>
<dbReference type="CDD" id="cd00130">
    <property type="entry name" value="PAS"/>
    <property type="match status" value="4"/>
</dbReference>
<keyword evidence="14" id="KW-1185">Reference proteome</keyword>
<feature type="domain" description="PAC" evidence="12">
    <location>
        <begin position="622"/>
        <end position="672"/>
    </location>
</feature>
<dbReference type="PROSITE" id="PS50113">
    <property type="entry name" value="PAC"/>
    <property type="match status" value="2"/>
</dbReference>
<protein>
    <recommendedName>
        <fullName evidence="2">histidine kinase</fullName>
        <ecNumber evidence="2">2.7.13.3</ecNumber>
    </recommendedName>
</protein>
<dbReference type="InterPro" id="IPR000700">
    <property type="entry name" value="PAS-assoc_C"/>
</dbReference>
<keyword evidence="3 6" id="KW-0597">Phosphoprotein</keyword>
<dbReference type="PROSITE" id="PS50112">
    <property type="entry name" value="PAS"/>
    <property type="match status" value="4"/>
</dbReference>
<dbReference type="InterPro" id="IPR029016">
    <property type="entry name" value="GAF-like_dom_sf"/>
</dbReference>
<dbReference type="CDD" id="cd00075">
    <property type="entry name" value="HATPase"/>
    <property type="match status" value="1"/>
</dbReference>
<feature type="compositionally biased region" description="Basic and acidic residues" evidence="8">
    <location>
        <begin position="659"/>
        <end position="668"/>
    </location>
</feature>
<evidence type="ECO:0000259" key="9">
    <source>
        <dbReference type="PROSITE" id="PS50109"/>
    </source>
</evidence>
<dbReference type="SUPFAM" id="SSF52172">
    <property type="entry name" value="CheY-like"/>
    <property type="match status" value="1"/>
</dbReference>
<dbReference type="InterPro" id="IPR052162">
    <property type="entry name" value="Sensor_kinase/Photoreceptor"/>
</dbReference>
<dbReference type="Pfam" id="PF02518">
    <property type="entry name" value="HATPase_c"/>
    <property type="match status" value="1"/>
</dbReference>
<dbReference type="SMART" id="SM00387">
    <property type="entry name" value="HATPase_c"/>
    <property type="match status" value="1"/>
</dbReference>
<dbReference type="InterPro" id="IPR001610">
    <property type="entry name" value="PAC"/>
</dbReference>
<dbReference type="Gene3D" id="3.30.450.40">
    <property type="match status" value="1"/>
</dbReference>
<dbReference type="SUPFAM" id="SSF55785">
    <property type="entry name" value="PYP-like sensor domain (PAS domain)"/>
    <property type="match status" value="4"/>
</dbReference>
<dbReference type="Pfam" id="PF08447">
    <property type="entry name" value="PAS_3"/>
    <property type="match status" value="2"/>
</dbReference>
<dbReference type="InterPro" id="IPR003661">
    <property type="entry name" value="HisK_dim/P_dom"/>
</dbReference>
<name>A0A1G8TMH2_9EURY</name>
<dbReference type="SMART" id="SM00448">
    <property type="entry name" value="REC"/>
    <property type="match status" value="1"/>
</dbReference>
<dbReference type="EC" id="2.7.13.3" evidence="2"/>
<dbReference type="InterPro" id="IPR001789">
    <property type="entry name" value="Sig_transdc_resp-reg_receiver"/>
</dbReference>
<evidence type="ECO:0000256" key="8">
    <source>
        <dbReference type="SAM" id="MobiDB-lite"/>
    </source>
</evidence>
<dbReference type="SUPFAM" id="SSF55781">
    <property type="entry name" value="GAF domain-like"/>
    <property type="match status" value="1"/>
</dbReference>
<dbReference type="AlphaFoldDB" id="A0A1G8TMH2"/>
<dbReference type="InterPro" id="IPR013655">
    <property type="entry name" value="PAS_fold_3"/>
</dbReference>
<organism evidence="13 14">
    <name type="scientific">Halovenus aranensis</name>
    <dbReference type="NCBI Taxonomy" id="890420"/>
    <lineage>
        <taxon>Archaea</taxon>
        <taxon>Methanobacteriati</taxon>
        <taxon>Methanobacteriota</taxon>
        <taxon>Stenosarchaea group</taxon>
        <taxon>Halobacteria</taxon>
        <taxon>Halobacteriales</taxon>
        <taxon>Haloarculaceae</taxon>
        <taxon>Halovenus</taxon>
    </lineage>
</organism>
<dbReference type="SUPFAM" id="SSF47384">
    <property type="entry name" value="Homodimeric domain of signal transducing histidine kinase"/>
    <property type="match status" value="1"/>
</dbReference>
<sequence>MGSSVRILHVDDDAGFLEVTADLLADENERFEVVSATGPEQGLAVLETDCIDCVVSDYDMGATDGIEFLEAIRERYPDLPFILFTGKGSEEIASEAIRAGVTDYLQKEGNLDQYALLANRIDNAVTAREANRTSERRTEEYETLIENAPVPMAVVSDNGVILYLNTSAEDVLGVTAAEATAGETITDFVHPGDRDEQRAAIEHAVDAREPTATREFRLATVEGDGRTVRGSVVPVTFDSNPAAQLVFTDITAQREREAELRERNQFREAIIQNANVWISVIDEAANVLVWNRAATEISGYDAQDMLGSDEWLELLYPDEADRQEVIDHSTDILRQGDTLEGYETTITTADGDQRRIHWDAHPLQGVSDEYNGVISVGWDITEQHQRAEQLRLLHDGTRKLMEATDRETVADFTADAAKDILGYDYTAVRFVEPEDAVLEPAALTPEVRDALGDRPRYSLDGDSPHAQVYTNDERLRFDNVQEIDDVHDREPIRSAMYLPMGDHGVVTICDPEPGVFDRSDIEIASVLVANAEAALDRLERRQEITEVKERLQSFLRGTTDIIALVAEDGTVAYHNPAVDPVLGYDPDALVGESVFEYVHPDDRDNVREQFRDGLEQADGGIQSVEFRMRHADGSWVWLESQFRTDDQQPPEGHVITSRDISERKTQEQRLREERRRFSALFENFPEPTVSYAYDDGVPHVSAVNDAFEETFGYDEATALGQPIDDLIVPAKKAQEAKEIDRRVKEGDLLDRQVRRRTADGQRVFNFRNIPSQSTAAVEGFAVYNDINARVEREERLERQNEHLDEFAGIIAHDLRNPLNVAQTRTELLALDCDSEHISDLERAHDRMETLLEETLLLARQGEMVSDTEFVPVADVLQACHDMVGTDESTVVVEDDVRINCDRDRVKQLFENLISNAIDHGGPDVTIRVGTGGEDHLYVEDDGPGIDTNDPDKLFEPGYTTEDEGTGFGLAIVSRISEAHDWNVAIAETDGGLKLDITGVEMSR</sequence>
<dbReference type="OrthoDB" id="8127at2157"/>
<dbReference type="CDD" id="cd00082">
    <property type="entry name" value="HisKA"/>
    <property type="match status" value="1"/>
</dbReference>
<dbReference type="Gene3D" id="3.30.565.10">
    <property type="entry name" value="Histidine kinase-like ATPase, C-terminal domain"/>
    <property type="match status" value="1"/>
</dbReference>
<evidence type="ECO:0000259" key="11">
    <source>
        <dbReference type="PROSITE" id="PS50112"/>
    </source>
</evidence>
<evidence type="ECO:0000256" key="6">
    <source>
        <dbReference type="PROSITE-ProRule" id="PRU00169"/>
    </source>
</evidence>
<dbReference type="InterPro" id="IPR036890">
    <property type="entry name" value="HATPase_C_sf"/>
</dbReference>
<evidence type="ECO:0000256" key="2">
    <source>
        <dbReference type="ARBA" id="ARBA00012438"/>
    </source>
</evidence>